<name>A0AB34FFF1_9HYPO</name>
<evidence type="ECO:0000313" key="1">
    <source>
        <dbReference type="EMBL" id="KAJ6437767.1"/>
    </source>
</evidence>
<sequence length="128" mass="14460">MEVSIRIEVGSDLITLLRDRDGQALGMTCSRDGSGTRRQEVRKRDGKLSVSVVQPVDSTAYHSPLTSINYQQKSVARLGPLMLDGEGQGYCSHAHAIDPNFRVVLHFKSLERTARDWRRWLSHENALR</sequence>
<organism evidence="1 2">
    <name type="scientific">Purpureocillium lavendulum</name>
    <dbReference type="NCBI Taxonomy" id="1247861"/>
    <lineage>
        <taxon>Eukaryota</taxon>
        <taxon>Fungi</taxon>
        <taxon>Dikarya</taxon>
        <taxon>Ascomycota</taxon>
        <taxon>Pezizomycotina</taxon>
        <taxon>Sordariomycetes</taxon>
        <taxon>Hypocreomycetidae</taxon>
        <taxon>Hypocreales</taxon>
        <taxon>Ophiocordycipitaceae</taxon>
        <taxon>Purpureocillium</taxon>
    </lineage>
</organism>
<comment type="caution">
    <text evidence="1">The sequence shown here is derived from an EMBL/GenBank/DDBJ whole genome shotgun (WGS) entry which is preliminary data.</text>
</comment>
<dbReference type="AlphaFoldDB" id="A0AB34FFF1"/>
<keyword evidence="2" id="KW-1185">Reference proteome</keyword>
<dbReference type="Proteomes" id="UP001163105">
    <property type="component" value="Unassembled WGS sequence"/>
</dbReference>
<proteinExistence type="predicted"/>
<evidence type="ECO:0000313" key="2">
    <source>
        <dbReference type="Proteomes" id="UP001163105"/>
    </source>
</evidence>
<accession>A0AB34FFF1</accession>
<reference evidence="1" key="1">
    <citation type="submission" date="2023-01" db="EMBL/GenBank/DDBJ databases">
        <title>The growth and conidiation of Purpureocillium lavendulum are regulated by nitrogen source and histone H3K14 acetylation.</title>
        <authorList>
            <person name="Tang P."/>
            <person name="Han J."/>
            <person name="Zhang C."/>
            <person name="Tang P."/>
            <person name="Qi F."/>
            <person name="Zhang K."/>
            <person name="Liang L."/>
        </authorList>
    </citation>
    <scope>NUCLEOTIDE SEQUENCE</scope>
    <source>
        <strain evidence="1">YMF1.00683</strain>
    </source>
</reference>
<protein>
    <submittedName>
        <fullName evidence="1">Uncharacterized protein</fullName>
    </submittedName>
</protein>
<dbReference type="EMBL" id="JAQHRD010000010">
    <property type="protein sequence ID" value="KAJ6437767.1"/>
    <property type="molecule type" value="Genomic_DNA"/>
</dbReference>
<gene>
    <name evidence="1" type="ORF">O9K51_09595</name>
</gene>